<dbReference type="Gene3D" id="3.40.50.880">
    <property type="match status" value="1"/>
</dbReference>
<evidence type="ECO:0000313" key="3">
    <source>
        <dbReference type="EMBL" id="SHK38776.1"/>
    </source>
</evidence>
<gene>
    <name evidence="3" type="ORF">SAMN02745123_01684</name>
</gene>
<dbReference type="RefSeq" id="WP_072913020.1">
    <property type="nucleotide sequence ID" value="NZ_FRAR01000012.1"/>
</dbReference>
<dbReference type="AlphaFoldDB" id="A0A1M6S273"/>
<sequence length="201" mass="22431">MVLLIDNYDSFTYNLVQYLLQMGEDVRVYRNDEITIEDIHHLRPDHLLISPGPGNPSKAGISLEVIHRFHRLIPILGVCLGHQAIAQAFGGEIVKSLQPTHGKVSPIFHDGAGCFANLPNPLQVTRYHSLTVEPRTLPQCLTVSAETSTGEIMAIRHKLYPVEGVQFHPESIMTENGLKLLCNFFSRTLTGEIKNVIVRSN</sequence>
<keyword evidence="4" id="KW-1185">Reference proteome</keyword>
<dbReference type="NCBIfam" id="TIGR00566">
    <property type="entry name" value="trpG_papA"/>
    <property type="match status" value="1"/>
</dbReference>
<dbReference type="PRINTS" id="PR00099">
    <property type="entry name" value="CPSGATASE"/>
</dbReference>
<dbReference type="InterPro" id="IPR050472">
    <property type="entry name" value="Anth_synth/Amidotransfase"/>
</dbReference>
<reference evidence="4" key="1">
    <citation type="submission" date="2016-11" db="EMBL/GenBank/DDBJ databases">
        <authorList>
            <person name="Varghese N."/>
            <person name="Submissions S."/>
        </authorList>
    </citation>
    <scope>NUCLEOTIDE SEQUENCE [LARGE SCALE GENOMIC DNA]</scope>
    <source>
        <strain evidence="4">DSM 10349</strain>
    </source>
</reference>
<dbReference type="InterPro" id="IPR006221">
    <property type="entry name" value="TrpG/PapA_dom"/>
</dbReference>
<dbReference type="GO" id="GO:0005829">
    <property type="term" value="C:cytosol"/>
    <property type="evidence" value="ECO:0007669"/>
    <property type="project" value="TreeGrafter"/>
</dbReference>
<dbReference type="GO" id="GO:0000162">
    <property type="term" value="P:L-tryptophan biosynthetic process"/>
    <property type="evidence" value="ECO:0007669"/>
    <property type="project" value="TreeGrafter"/>
</dbReference>
<feature type="domain" description="Glutamine amidotransferase" evidence="2">
    <location>
        <begin position="3"/>
        <end position="186"/>
    </location>
</feature>
<organism evidence="3 4">
    <name type="scientific">Desulforamulus aeronauticus DSM 10349</name>
    <dbReference type="NCBI Taxonomy" id="1121421"/>
    <lineage>
        <taxon>Bacteria</taxon>
        <taxon>Bacillati</taxon>
        <taxon>Bacillota</taxon>
        <taxon>Clostridia</taxon>
        <taxon>Eubacteriales</taxon>
        <taxon>Peptococcaceae</taxon>
        <taxon>Desulforamulus</taxon>
    </lineage>
</organism>
<keyword evidence="1" id="KW-0315">Glutamine amidotransferase</keyword>
<dbReference type="PRINTS" id="PR00096">
    <property type="entry name" value="GATASE"/>
</dbReference>
<name>A0A1M6S273_9FIRM</name>
<dbReference type="Pfam" id="PF00117">
    <property type="entry name" value="GATase"/>
    <property type="match status" value="1"/>
</dbReference>
<dbReference type="Proteomes" id="UP000183997">
    <property type="component" value="Unassembled WGS sequence"/>
</dbReference>
<dbReference type="FunFam" id="3.40.50.880:FF:000003">
    <property type="entry name" value="Anthranilate synthase component II"/>
    <property type="match status" value="1"/>
</dbReference>
<protein>
    <submittedName>
        <fullName evidence="3">Para-aminobenzoate synthetase component 2</fullName>
    </submittedName>
</protein>
<dbReference type="OrthoDB" id="9804328at2"/>
<dbReference type="SUPFAM" id="SSF52317">
    <property type="entry name" value="Class I glutamine amidotransferase-like"/>
    <property type="match status" value="1"/>
</dbReference>
<evidence type="ECO:0000256" key="1">
    <source>
        <dbReference type="ARBA" id="ARBA00022962"/>
    </source>
</evidence>
<dbReference type="STRING" id="1121421.SAMN02745123_01684"/>
<dbReference type="InterPro" id="IPR029062">
    <property type="entry name" value="Class_I_gatase-like"/>
</dbReference>
<dbReference type="EMBL" id="FRAR01000012">
    <property type="protein sequence ID" value="SHK38776.1"/>
    <property type="molecule type" value="Genomic_DNA"/>
</dbReference>
<dbReference type="PRINTS" id="PR00097">
    <property type="entry name" value="ANTSNTHASEII"/>
</dbReference>
<dbReference type="CDD" id="cd01743">
    <property type="entry name" value="GATase1_Anthranilate_Synthase"/>
    <property type="match status" value="1"/>
</dbReference>
<proteinExistence type="predicted"/>
<dbReference type="PANTHER" id="PTHR43418">
    <property type="entry name" value="MULTIFUNCTIONAL TRYPTOPHAN BIOSYNTHESIS PROTEIN-RELATED"/>
    <property type="match status" value="1"/>
</dbReference>
<evidence type="ECO:0000259" key="2">
    <source>
        <dbReference type="Pfam" id="PF00117"/>
    </source>
</evidence>
<dbReference type="GO" id="GO:0004049">
    <property type="term" value="F:anthranilate synthase activity"/>
    <property type="evidence" value="ECO:0007669"/>
    <property type="project" value="TreeGrafter"/>
</dbReference>
<dbReference type="InterPro" id="IPR017926">
    <property type="entry name" value="GATASE"/>
</dbReference>
<dbReference type="PROSITE" id="PS51273">
    <property type="entry name" value="GATASE_TYPE_1"/>
    <property type="match status" value="1"/>
</dbReference>
<dbReference type="PANTHER" id="PTHR43418:SF4">
    <property type="entry name" value="MULTIFUNCTIONAL TRYPTOPHAN BIOSYNTHESIS PROTEIN"/>
    <property type="match status" value="1"/>
</dbReference>
<evidence type="ECO:0000313" key="4">
    <source>
        <dbReference type="Proteomes" id="UP000183997"/>
    </source>
</evidence>
<accession>A0A1M6S273</accession>